<evidence type="ECO:0008006" key="3">
    <source>
        <dbReference type="Google" id="ProtNLM"/>
    </source>
</evidence>
<keyword evidence="2" id="KW-1185">Reference proteome</keyword>
<name>A0ABD0ZKK1_CARAN</name>
<organism evidence="1 2">
    <name type="scientific">Cardamine amara subsp. amara</name>
    <dbReference type="NCBI Taxonomy" id="228776"/>
    <lineage>
        <taxon>Eukaryota</taxon>
        <taxon>Viridiplantae</taxon>
        <taxon>Streptophyta</taxon>
        <taxon>Embryophyta</taxon>
        <taxon>Tracheophyta</taxon>
        <taxon>Spermatophyta</taxon>
        <taxon>Magnoliopsida</taxon>
        <taxon>eudicotyledons</taxon>
        <taxon>Gunneridae</taxon>
        <taxon>Pentapetalae</taxon>
        <taxon>rosids</taxon>
        <taxon>malvids</taxon>
        <taxon>Brassicales</taxon>
        <taxon>Brassicaceae</taxon>
        <taxon>Cardamineae</taxon>
        <taxon>Cardamine</taxon>
    </lineage>
</organism>
<dbReference type="Proteomes" id="UP001558713">
    <property type="component" value="Unassembled WGS sequence"/>
</dbReference>
<gene>
    <name evidence="1" type="ORF">V5N11_012172</name>
</gene>
<proteinExistence type="predicted"/>
<dbReference type="EMBL" id="JBANAX010000899">
    <property type="protein sequence ID" value="KAL1189420.1"/>
    <property type="molecule type" value="Genomic_DNA"/>
</dbReference>
<reference evidence="1 2" key="1">
    <citation type="submission" date="2024-04" db="EMBL/GenBank/DDBJ databases">
        <title>Genome assembly C_amara_ONT_v2.</title>
        <authorList>
            <person name="Yant L."/>
            <person name="Moore C."/>
            <person name="Slenker M."/>
        </authorList>
    </citation>
    <scope>NUCLEOTIDE SEQUENCE [LARGE SCALE GENOMIC DNA]</scope>
    <source>
        <tissue evidence="1">Leaf</tissue>
    </source>
</reference>
<comment type="caution">
    <text evidence="1">The sequence shown here is derived from an EMBL/GenBank/DDBJ whole genome shotgun (WGS) entry which is preliminary data.</text>
</comment>
<evidence type="ECO:0000313" key="1">
    <source>
        <dbReference type="EMBL" id="KAL1189420.1"/>
    </source>
</evidence>
<dbReference type="AlphaFoldDB" id="A0ABD0ZKK1"/>
<sequence>MLLAEALGEAEEWTRLNADGHDDSPCNTKGQSERKRLCRPPIGILKCDVNSSWVNGFLRCGGAWIVRDCNGDAQFHARDVFLTAQNRIASELRCILWAVNSILDLRLPDLEIWSRLWCSDSSYKSTKILSKISVTGGSVMEGLFEVYVLSSEALIGQGKHGSTEEW</sequence>
<protein>
    <recommendedName>
        <fullName evidence="3">RNase H type-1 domain-containing protein</fullName>
    </recommendedName>
</protein>
<evidence type="ECO:0000313" key="2">
    <source>
        <dbReference type="Proteomes" id="UP001558713"/>
    </source>
</evidence>
<accession>A0ABD0ZKK1</accession>